<dbReference type="SUPFAM" id="SSF109604">
    <property type="entry name" value="HD-domain/PDEase-like"/>
    <property type="match status" value="1"/>
</dbReference>
<dbReference type="PROSITE" id="PS51831">
    <property type="entry name" value="HD"/>
    <property type="match status" value="1"/>
</dbReference>
<feature type="domain" description="HD" evidence="1">
    <location>
        <begin position="23"/>
        <end position="139"/>
    </location>
</feature>
<dbReference type="SMART" id="SM00471">
    <property type="entry name" value="HDc"/>
    <property type="match status" value="1"/>
</dbReference>
<name>A0ABS2P5A0_9BACI</name>
<dbReference type="InterPro" id="IPR006675">
    <property type="entry name" value="HDIG_dom"/>
</dbReference>
<organism evidence="2 3">
    <name type="scientific">Sutcliffiella tianshenii</name>
    <dbReference type="NCBI Taxonomy" id="1463404"/>
    <lineage>
        <taxon>Bacteria</taxon>
        <taxon>Bacillati</taxon>
        <taxon>Bacillota</taxon>
        <taxon>Bacilli</taxon>
        <taxon>Bacillales</taxon>
        <taxon>Bacillaceae</taxon>
        <taxon>Sutcliffiella</taxon>
    </lineage>
</organism>
<evidence type="ECO:0000259" key="1">
    <source>
        <dbReference type="PROSITE" id="PS51831"/>
    </source>
</evidence>
<comment type="caution">
    <text evidence="2">The sequence shown here is derived from an EMBL/GenBank/DDBJ whole genome shotgun (WGS) entry which is preliminary data.</text>
</comment>
<dbReference type="InterPro" id="IPR003607">
    <property type="entry name" value="HD/PDEase_dom"/>
</dbReference>
<dbReference type="InterPro" id="IPR006674">
    <property type="entry name" value="HD_domain"/>
</dbReference>
<dbReference type="Pfam" id="PF01966">
    <property type="entry name" value="HD"/>
    <property type="match status" value="1"/>
</dbReference>
<dbReference type="RefSeq" id="WP_204419282.1">
    <property type="nucleotide sequence ID" value="NZ_JAFBED010000013.1"/>
</dbReference>
<proteinExistence type="predicted"/>
<sequence>MREVTLTDLFLHPITQKFMQRSGVAHALEVTNHAFHLAFKYNVSVDMATKAALLHDIGHYEWYRQGKWDYELYRENDIHAIKGAERAHKLLIRLGENPRIAKQISVAILLHTDSYLPESDIKRSPLQKVVKLADEMDEEQGGNHHYKEIDKLTALKKIQKLDQLVDQYLPKQQLHLNTHEKTI</sequence>
<dbReference type="Proteomes" id="UP000737402">
    <property type="component" value="Unassembled WGS sequence"/>
</dbReference>
<keyword evidence="3" id="KW-1185">Reference proteome</keyword>
<accession>A0ABS2P5A0</accession>
<reference evidence="2 3" key="1">
    <citation type="submission" date="2021-01" db="EMBL/GenBank/DDBJ databases">
        <title>Genomic Encyclopedia of Type Strains, Phase IV (KMG-IV): sequencing the most valuable type-strain genomes for metagenomic binning, comparative biology and taxonomic classification.</title>
        <authorList>
            <person name="Goeker M."/>
        </authorList>
    </citation>
    <scope>NUCLEOTIDE SEQUENCE [LARGE SCALE GENOMIC DNA]</scope>
    <source>
        <strain evidence="2 3">DSM 25879</strain>
    </source>
</reference>
<dbReference type="CDD" id="cd00077">
    <property type="entry name" value="HDc"/>
    <property type="match status" value="1"/>
</dbReference>
<gene>
    <name evidence="2" type="ORF">JOC95_003964</name>
</gene>
<dbReference type="Gene3D" id="1.10.3210.10">
    <property type="entry name" value="Hypothetical protein af1432"/>
    <property type="match status" value="1"/>
</dbReference>
<protein>
    <recommendedName>
        <fullName evidence="1">HD domain-containing protein</fullName>
    </recommendedName>
</protein>
<evidence type="ECO:0000313" key="3">
    <source>
        <dbReference type="Proteomes" id="UP000737402"/>
    </source>
</evidence>
<evidence type="ECO:0000313" key="2">
    <source>
        <dbReference type="EMBL" id="MBM7622054.1"/>
    </source>
</evidence>
<dbReference type="NCBIfam" id="TIGR00277">
    <property type="entry name" value="HDIG"/>
    <property type="match status" value="1"/>
</dbReference>
<dbReference type="EMBL" id="JAFBED010000013">
    <property type="protein sequence ID" value="MBM7622054.1"/>
    <property type="molecule type" value="Genomic_DNA"/>
</dbReference>